<dbReference type="OrthoDB" id="10484854at2759"/>
<name>A0A3L6TQ99_PANMI</name>
<keyword evidence="2" id="KW-1185">Reference proteome</keyword>
<sequence>MEESGPCLQIAYQITVQEDCLRACKTLSSYKGELPVPPEVRKACATLITYGTEAVKSNEVLNWTCGTLEDEEEEWTLKMLHPFTSPRIKRWKLLRQSKLHYLVRKFDCEEDISPIIPAVTGIKTTEGVLDSVCVLPYNLLLHPKSSKARDRSSFPLDQDADMAGGDHTISVCTRMANECEACSPQIS</sequence>
<reference evidence="2" key="1">
    <citation type="journal article" date="2019" name="Nat. Commun.">
        <title>The genome of broomcorn millet.</title>
        <authorList>
            <person name="Zou C."/>
            <person name="Miki D."/>
            <person name="Li D."/>
            <person name="Tang Q."/>
            <person name="Xiao L."/>
            <person name="Rajput S."/>
            <person name="Deng P."/>
            <person name="Jia W."/>
            <person name="Huang R."/>
            <person name="Zhang M."/>
            <person name="Sun Y."/>
            <person name="Hu J."/>
            <person name="Fu X."/>
            <person name="Schnable P.S."/>
            <person name="Li F."/>
            <person name="Zhang H."/>
            <person name="Feng B."/>
            <person name="Zhu X."/>
            <person name="Liu R."/>
            <person name="Schnable J.C."/>
            <person name="Zhu J.-K."/>
            <person name="Zhang H."/>
        </authorList>
    </citation>
    <scope>NUCLEOTIDE SEQUENCE [LARGE SCALE GENOMIC DNA]</scope>
</reference>
<evidence type="ECO:0000313" key="1">
    <source>
        <dbReference type="EMBL" id="RLN41655.1"/>
    </source>
</evidence>
<gene>
    <name evidence="1" type="ORF">C2845_PM01G09840</name>
</gene>
<proteinExistence type="predicted"/>
<dbReference type="Proteomes" id="UP000275267">
    <property type="component" value="Unassembled WGS sequence"/>
</dbReference>
<organism evidence="1 2">
    <name type="scientific">Panicum miliaceum</name>
    <name type="common">Proso millet</name>
    <name type="synonym">Broomcorn millet</name>
    <dbReference type="NCBI Taxonomy" id="4540"/>
    <lineage>
        <taxon>Eukaryota</taxon>
        <taxon>Viridiplantae</taxon>
        <taxon>Streptophyta</taxon>
        <taxon>Embryophyta</taxon>
        <taxon>Tracheophyta</taxon>
        <taxon>Spermatophyta</taxon>
        <taxon>Magnoliopsida</taxon>
        <taxon>Liliopsida</taxon>
        <taxon>Poales</taxon>
        <taxon>Poaceae</taxon>
        <taxon>PACMAD clade</taxon>
        <taxon>Panicoideae</taxon>
        <taxon>Panicodae</taxon>
        <taxon>Paniceae</taxon>
        <taxon>Panicinae</taxon>
        <taxon>Panicum</taxon>
        <taxon>Panicum sect. Panicum</taxon>
    </lineage>
</organism>
<dbReference type="EMBL" id="PQIB02000001">
    <property type="protein sequence ID" value="RLN41655.1"/>
    <property type="molecule type" value="Genomic_DNA"/>
</dbReference>
<comment type="caution">
    <text evidence="1">The sequence shown here is derived from an EMBL/GenBank/DDBJ whole genome shotgun (WGS) entry which is preliminary data.</text>
</comment>
<evidence type="ECO:0000313" key="2">
    <source>
        <dbReference type="Proteomes" id="UP000275267"/>
    </source>
</evidence>
<accession>A0A3L6TQ99</accession>
<dbReference type="AlphaFoldDB" id="A0A3L6TQ99"/>
<protein>
    <submittedName>
        <fullName evidence="1">Uncharacterized protein</fullName>
    </submittedName>
</protein>